<dbReference type="PROSITE" id="PS51186">
    <property type="entry name" value="GNAT"/>
    <property type="match status" value="1"/>
</dbReference>
<dbReference type="InterPro" id="IPR016181">
    <property type="entry name" value="Acyl_CoA_acyltransferase"/>
</dbReference>
<dbReference type="EMBL" id="RKLY01000003">
    <property type="protein sequence ID" value="TGD24956.1"/>
    <property type="molecule type" value="Genomic_DNA"/>
</dbReference>
<sequence length="173" mass="20609">MLKIRKCDLNDLIDLQKISRETFQATFGKDNTEENMQDYLDEAYNSQALTQELSNPHSAFYFVYHEAKLAGYLKLNILDAQSESMPDNYLEIERIYFKKDFQHLGLGTKLFDFALQRAQVLEKQYIWLGVWENNFPAQKFYQKMGFQRFSQHHFVMGDSDQTDYLLKKKLNFE</sequence>
<evidence type="ECO:0000256" key="1">
    <source>
        <dbReference type="ARBA" id="ARBA00022679"/>
    </source>
</evidence>
<reference evidence="4 5" key="1">
    <citation type="submission" date="2018-10" db="EMBL/GenBank/DDBJ databases">
        <title>Lactobacillus sp. R7 and Lactobacillus sp. R19 isolated from fermented mustard green product of Taiwan.</title>
        <authorList>
            <person name="Lin S.-T."/>
        </authorList>
    </citation>
    <scope>NUCLEOTIDE SEQUENCE [LARGE SCALE GENOMIC DNA]</scope>
    <source>
        <strain evidence="4 5">BCRC 81127</strain>
    </source>
</reference>
<dbReference type="PANTHER" id="PTHR42919">
    <property type="entry name" value="N-ALPHA-ACETYLTRANSFERASE"/>
    <property type="match status" value="1"/>
</dbReference>
<keyword evidence="5" id="KW-1185">Reference proteome</keyword>
<feature type="domain" description="N-acetyltransferase" evidence="3">
    <location>
        <begin position="2"/>
        <end position="171"/>
    </location>
</feature>
<dbReference type="InterPro" id="IPR051556">
    <property type="entry name" value="N-term/lysine_N-AcTrnsfr"/>
</dbReference>
<comment type="caution">
    <text evidence="4">The sequence shown here is derived from an EMBL/GenBank/DDBJ whole genome shotgun (WGS) entry which is preliminary data.</text>
</comment>
<accession>A0A4Z0JRX1</accession>
<keyword evidence="2" id="KW-0012">Acyltransferase</keyword>
<dbReference type="Pfam" id="PF00583">
    <property type="entry name" value="Acetyltransf_1"/>
    <property type="match status" value="1"/>
</dbReference>
<evidence type="ECO:0000313" key="4">
    <source>
        <dbReference type="EMBL" id="TGD24956.1"/>
    </source>
</evidence>
<dbReference type="Gene3D" id="3.40.630.30">
    <property type="match status" value="1"/>
</dbReference>
<dbReference type="PANTHER" id="PTHR42919:SF8">
    <property type="entry name" value="N-ALPHA-ACETYLTRANSFERASE 50"/>
    <property type="match status" value="1"/>
</dbReference>
<protein>
    <submittedName>
        <fullName evidence="4">N-acetyltransferase</fullName>
    </submittedName>
</protein>
<dbReference type="Proteomes" id="UP000298021">
    <property type="component" value="Unassembled WGS sequence"/>
</dbReference>
<proteinExistence type="predicted"/>
<name>A0A4Z0JRX1_9LACO</name>
<dbReference type="OrthoDB" id="7205533at2"/>
<dbReference type="CDD" id="cd04301">
    <property type="entry name" value="NAT_SF"/>
    <property type="match status" value="1"/>
</dbReference>
<organism evidence="4 5">
    <name type="scientific">Companilactobacillus suantsaicola</name>
    <dbReference type="NCBI Taxonomy" id="2487723"/>
    <lineage>
        <taxon>Bacteria</taxon>
        <taxon>Bacillati</taxon>
        <taxon>Bacillota</taxon>
        <taxon>Bacilli</taxon>
        <taxon>Lactobacillales</taxon>
        <taxon>Lactobacillaceae</taxon>
        <taxon>Companilactobacillus</taxon>
    </lineage>
</organism>
<dbReference type="SUPFAM" id="SSF55729">
    <property type="entry name" value="Acyl-CoA N-acyltransferases (Nat)"/>
    <property type="match status" value="1"/>
</dbReference>
<dbReference type="GO" id="GO:0016747">
    <property type="term" value="F:acyltransferase activity, transferring groups other than amino-acyl groups"/>
    <property type="evidence" value="ECO:0007669"/>
    <property type="project" value="InterPro"/>
</dbReference>
<evidence type="ECO:0000313" key="5">
    <source>
        <dbReference type="Proteomes" id="UP000298021"/>
    </source>
</evidence>
<evidence type="ECO:0000259" key="3">
    <source>
        <dbReference type="PROSITE" id="PS51186"/>
    </source>
</evidence>
<keyword evidence="1 4" id="KW-0808">Transferase</keyword>
<dbReference type="AlphaFoldDB" id="A0A4Z0JRX1"/>
<dbReference type="InterPro" id="IPR000182">
    <property type="entry name" value="GNAT_dom"/>
</dbReference>
<gene>
    <name evidence="4" type="ORF">EGT49_01745</name>
</gene>
<evidence type="ECO:0000256" key="2">
    <source>
        <dbReference type="ARBA" id="ARBA00023315"/>
    </source>
</evidence>